<dbReference type="Proteomes" id="UP000072904">
    <property type="component" value="Chromosome 1"/>
</dbReference>
<dbReference type="SUPFAM" id="SSF55961">
    <property type="entry name" value="Bet v1-like"/>
    <property type="match status" value="1"/>
</dbReference>
<name>A0A077XZG2_PLAYE</name>
<dbReference type="AlphaFoldDB" id="A0A077XZG2"/>
<feature type="chain" id="PRO_5001727753" evidence="1">
    <location>
        <begin position="25"/>
        <end position="224"/>
    </location>
</feature>
<evidence type="ECO:0000313" key="3">
    <source>
        <dbReference type="Proteomes" id="UP000072904"/>
    </source>
</evidence>
<reference evidence="2 3" key="1">
    <citation type="journal article" date="2014" name="BMC Biol.">
        <title>A comprehensive evaluation of rodent malaria parasite genomes and gene expression.</title>
        <authorList>
            <person name="Otto T.D."/>
            <person name="Bohme U."/>
            <person name="Jackson A.P."/>
            <person name="Hunt M."/>
            <person name="Franke-Fayard B."/>
            <person name="Hoeijmakers W.A."/>
            <person name="Religa A.A."/>
            <person name="Robertson L."/>
            <person name="Sanders M."/>
            <person name="Ogun S.A."/>
            <person name="Cunningham D."/>
            <person name="Erhart A."/>
            <person name="Billker O."/>
            <person name="Khan S.M."/>
            <person name="Stunnenberg H.G."/>
            <person name="Langhorne J."/>
            <person name="Holder A.A."/>
            <person name="Waters A.P."/>
            <person name="Newbold C.I."/>
            <person name="Pain A."/>
            <person name="Berriman M."/>
            <person name="Janse C.J."/>
        </authorList>
    </citation>
    <scope>NUCLEOTIDE SEQUENCE [LARGE SCALE GENOMIC DNA]</scope>
    <source>
        <strain evidence="2 3">YM</strain>
    </source>
</reference>
<dbReference type="PhylomeDB" id="A0A077XZG2"/>
<feature type="signal peptide" evidence="1">
    <location>
        <begin position="1"/>
        <end position="24"/>
    </location>
</feature>
<dbReference type="InterPro" id="IPR006486">
    <property type="entry name" value="PYST_A"/>
</dbReference>
<dbReference type="VEuPathDB" id="PlasmoDB:PYYM_0116300"/>
<dbReference type="Gene3D" id="3.30.530.20">
    <property type="match status" value="1"/>
</dbReference>
<keyword evidence="1" id="KW-0732">Signal</keyword>
<evidence type="ECO:0000256" key="1">
    <source>
        <dbReference type="SAM" id="SignalP"/>
    </source>
</evidence>
<organism evidence="2 3">
    <name type="scientific">Plasmodium yoelii</name>
    <dbReference type="NCBI Taxonomy" id="5861"/>
    <lineage>
        <taxon>Eukaryota</taxon>
        <taxon>Sar</taxon>
        <taxon>Alveolata</taxon>
        <taxon>Apicomplexa</taxon>
        <taxon>Aconoidasida</taxon>
        <taxon>Haemosporida</taxon>
        <taxon>Plasmodiidae</taxon>
        <taxon>Plasmodium</taxon>
        <taxon>Plasmodium (Vinckeia)</taxon>
    </lineage>
</organism>
<dbReference type="NCBIfam" id="TIGR01599">
    <property type="entry name" value="PYST-A"/>
    <property type="match status" value="1"/>
</dbReference>
<accession>A0A077XZG2</accession>
<dbReference type="InterPro" id="IPR023393">
    <property type="entry name" value="START-like_dom_sf"/>
</dbReference>
<proteinExistence type="predicted"/>
<evidence type="ECO:0000313" key="2">
    <source>
        <dbReference type="EMBL" id="CDU15998.1"/>
    </source>
</evidence>
<protein>
    <submittedName>
        <fullName evidence="2">Fam-a protein</fullName>
    </submittedName>
</protein>
<gene>
    <name evidence="2" type="ORF">PYYM_0116300</name>
</gene>
<dbReference type="VEuPathDB" id="PlasmoDB:PY06517"/>
<dbReference type="EMBL" id="LK934629">
    <property type="protein sequence ID" value="CDU15998.1"/>
    <property type="molecule type" value="Genomic_DNA"/>
</dbReference>
<sequence length="224" mass="26490">MNNFIFKLFFFLSISIYVNNTTLAAEPVPGEDAAPELTYHYLTSEEIYEKNTHLLCTDPKETIKADEVMNEAVELLKYHATSIDDYELCDNNTDNSMLFYNKRHQGYINVEKIEYKINNLNKYNELVNQLWDPDSNLLLNKFSVKRKIVRLYSPNLVMIQHRCKIWPWSRRKYFYALSAKYKDRTIIVMVSADINDHTPSNKEYKNANLFKTDIDSEDDIKKEN</sequence>
<dbReference type="VEuPathDB" id="PlasmoDB:Py17XNL_000704095"/>